<dbReference type="SUPFAM" id="SSF52799">
    <property type="entry name" value="(Phosphotyrosine protein) phosphatases II"/>
    <property type="match status" value="1"/>
</dbReference>
<dbReference type="PANTHER" id="PTHR10367:SF17">
    <property type="entry name" value="MRNA-CAPPING ENZYME"/>
    <property type="match status" value="1"/>
</dbReference>
<dbReference type="Proteomes" id="UP000789595">
    <property type="component" value="Unassembled WGS sequence"/>
</dbReference>
<evidence type="ECO:0000259" key="2">
    <source>
        <dbReference type="PROSITE" id="PS50056"/>
    </source>
</evidence>
<sequence length="295" mass="32318">MACRERESCWCFGTATPQRAPSPPQNGLCSPSTSNGRASPAPLPSVLRKIEKWGDYEAVGGLVPVRGGRGFVPMKTPLTRAQMASLKKSGKRIKYPHDLQGFVRDQAAQGRRVGLVIDLTCHDCLYESELSLCPGVRYVHLATEAKKVVEPWLVERIADEARSLWRKDSKAVVAIHCSYGFNRTGFALCSYLATHDGMDIDDALALFEQARPPGVKHGHFSEELKRRFPGRPTPSPVQNIQTPENNGHNADEEDPGSLSEPASLSTTPVAGEDPLMGLKRCKPSGEFSPLRTNSR</sequence>
<dbReference type="GO" id="GO:0004484">
    <property type="term" value="F:mRNA guanylyltransferase activity"/>
    <property type="evidence" value="ECO:0007669"/>
    <property type="project" value="TreeGrafter"/>
</dbReference>
<feature type="region of interest" description="Disordered" evidence="1">
    <location>
        <begin position="14"/>
        <end position="41"/>
    </location>
</feature>
<feature type="domain" description="Tyrosine specific protein phosphatases" evidence="2">
    <location>
        <begin position="155"/>
        <end position="216"/>
    </location>
</feature>
<dbReference type="InterPro" id="IPR051029">
    <property type="entry name" value="mRNA_Capping_Enz/RNA_Phosphat"/>
</dbReference>
<evidence type="ECO:0000256" key="1">
    <source>
        <dbReference type="SAM" id="MobiDB-lite"/>
    </source>
</evidence>
<dbReference type="PROSITE" id="PS50056">
    <property type="entry name" value="TYR_PHOSPHATASE_2"/>
    <property type="match status" value="1"/>
</dbReference>
<dbReference type="PROSITE" id="PS00383">
    <property type="entry name" value="TYR_PHOSPHATASE_1"/>
    <property type="match status" value="1"/>
</dbReference>
<gene>
    <name evidence="3" type="ORF">PECAL_1P06560</name>
</gene>
<dbReference type="InterPro" id="IPR000387">
    <property type="entry name" value="Tyr_Pase_dom"/>
</dbReference>
<dbReference type="EMBL" id="CAKKNE010000001">
    <property type="protein sequence ID" value="CAH0364301.1"/>
    <property type="molecule type" value="Genomic_DNA"/>
</dbReference>
<dbReference type="PANTHER" id="PTHR10367">
    <property type="entry name" value="MRNA-CAPPING ENZYME"/>
    <property type="match status" value="1"/>
</dbReference>
<accession>A0A8J2WWL2</accession>
<evidence type="ECO:0000313" key="4">
    <source>
        <dbReference type="Proteomes" id="UP000789595"/>
    </source>
</evidence>
<evidence type="ECO:0000313" key="3">
    <source>
        <dbReference type="EMBL" id="CAH0364301.1"/>
    </source>
</evidence>
<dbReference type="AlphaFoldDB" id="A0A8J2WWL2"/>
<proteinExistence type="predicted"/>
<name>A0A8J2WWL2_9STRA</name>
<feature type="compositionally biased region" description="Polar residues" evidence="1">
    <location>
        <begin position="236"/>
        <end position="248"/>
    </location>
</feature>
<feature type="region of interest" description="Disordered" evidence="1">
    <location>
        <begin position="215"/>
        <end position="295"/>
    </location>
</feature>
<keyword evidence="4" id="KW-1185">Reference proteome</keyword>
<dbReference type="InterPro" id="IPR029021">
    <property type="entry name" value="Prot-tyrosine_phosphatase-like"/>
</dbReference>
<reference evidence="3" key="1">
    <citation type="submission" date="2021-11" db="EMBL/GenBank/DDBJ databases">
        <authorList>
            <consortium name="Genoscope - CEA"/>
            <person name="William W."/>
        </authorList>
    </citation>
    <scope>NUCLEOTIDE SEQUENCE</scope>
</reference>
<feature type="compositionally biased region" description="Polar residues" evidence="1">
    <location>
        <begin position="15"/>
        <end position="37"/>
    </location>
</feature>
<organism evidence="3 4">
    <name type="scientific">Pelagomonas calceolata</name>
    <dbReference type="NCBI Taxonomy" id="35677"/>
    <lineage>
        <taxon>Eukaryota</taxon>
        <taxon>Sar</taxon>
        <taxon>Stramenopiles</taxon>
        <taxon>Ochrophyta</taxon>
        <taxon>Pelagophyceae</taxon>
        <taxon>Pelagomonadales</taxon>
        <taxon>Pelagomonadaceae</taxon>
        <taxon>Pelagomonas</taxon>
    </lineage>
</organism>
<dbReference type="OrthoDB" id="200924at2759"/>
<dbReference type="Gene3D" id="3.90.190.10">
    <property type="entry name" value="Protein tyrosine phosphatase superfamily"/>
    <property type="match status" value="1"/>
</dbReference>
<comment type="caution">
    <text evidence="3">The sequence shown here is derived from an EMBL/GenBank/DDBJ whole genome shotgun (WGS) entry which is preliminary data.</text>
</comment>
<dbReference type="GO" id="GO:0006370">
    <property type="term" value="P:7-methylguanosine mRNA capping"/>
    <property type="evidence" value="ECO:0007669"/>
    <property type="project" value="TreeGrafter"/>
</dbReference>
<protein>
    <recommendedName>
        <fullName evidence="2">Tyrosine specific protein phosphatases domain-containing protein</fullName>
    </recommendedName>
</protein>
<dbReference type="InterPro" id="IPR016130">
    <property type="entry name" value="Tyr_Pase_AS"/>
</dbReference>